<evidence type="ECO:0000313" key="8">
    <source>
        <dbReference type="EMBL" id="RKP25717.1"/>
    </source>
</evidence>
<feature type="compositionally biased region" description="Low complexity" evidence="6">
    <location>
        <begin position="197"/>
        <end position="214"/>
    </location>
</feature>
<evidence type="ECO:0000313" key="9">
    <source>
        <dbReference type="Proteomes" id="UP000278143"/>
    </source>
</evidence>
<dbReference type="GO" id="GO:0003677">
    <property type="term" value="F:DNA binding"/>
    <property type="evidence" value="ECO:0007669"/>
    <property type="project" value="UniProtKB-KW"/>
</dbReference>
<dbReference type="PANTHER" id="PTHR10328">
    <property type="entry name" value="PROTEIN MAX MYC-ASSOCIATED FACTOR X"/>
    <property type="match status" value="1"/>
</dbReference>
<dbReference type="GO" id="GO:0003700">
    <property type="term" value="F:DNA-binding transcription factor activity"/>
    <property type="evidence" value="ECO:0007669"/>
    <property type="project" value="TreeGrafter"/>
</dbReference>
<evidence type="ECO:0000256" key="3">
    <source>
        <dbReference type="ARBA" id="ARBA00023159"/>
    </source>
</evidence>
<dbReference type="OrthoDB" id="8964853at2759"/>
<feature type="compositionally biased region" description="Polar residues" evidence="6">
    <location>
        <begin position="161"/>
        <end position="173"/>
    </location>
</feature>
<name>A0A4P9YZW1_9FUNG</name>
<evidence type="ECO:0000256" key="6">
    <source>
        <dbReference type="SAM" id="MobiDB-lite"/>
    </source>
</evidence>
<dbReference type="InterPro" id="IPR013083">
    <property type="entry name" value="Znf_RING/FYVE/PHD"/>
</dbReference>
<evidence type="ECO:0000256" key="2">
    <source>
        <dbReference type="ARBA" id="ARBA00023125"/>
    </source>
</evidence>
<gene>
    <name evidence="8" type="ORF">SYNPS1DRAFT_28560</name>
</gene>
<evidence type="ECO:0000256" key="1">
    <source>
        <dbReference type="ARBA" id="ARBA00023015"/>
    </source>
</evidence>
<protein>
    <recommendedName>
        <fullName evidence="7">BHLH domain-containing protein</fullName>
    </recommendedName>
</protein>
<dbReference type="Proteomes" id="UP000278143">
    <property type="component" value="Unassembled WGS sequence"/>
</dbReference>
<keyword evidence="5" id="KW-0539">Nucleus</keyword>
<feature type="region of interest" description="Disordered" evidence="6">
    <location>
        <begin position="140"/>
        <end position="317"/>
    </location>
</feature>
<dbReference type="InterPro" id="IPR036638">
    <property type="entry name" value="HLH_DNA-bd_sf"/>
</dbReference>
<accession>A0A4P9YZW1</accession>
<feature type="compositionally biased region" description="Polar residues" evidence="6">
    <location>
        <begin position="252"/>
        <end position="262"/>
    </location>
</feature>
<dbReference type="InterPro" id="IPR011598">
    <property type="entry name" value="bHLH_dom"/>
</dbReference>
<feature type="compositionally biased region" description="Acidic residues" evidence="6">
    <location>
        <begin position="1"/>
        <end position="15"/>
    </location>
</feature>
<feature type="region of interest" description="Disordered" evidence="6">
    <location>
        <begin position="106"/>
        <end position="125"/>
    </location>
</feature>
<dbReference type="GO" id="GO:0046983">
    <property type="term" value="F:protein dimerization activity"/>
    <property type="evidence" value="ECO:0007669"/>
    <property type="project" value="InterPro"/>
</dbReference>
<dbReference type="SUPFAM" id="SSF47459">
    <property type="entry name" value="HLH, helix-loop-helix DNA-binding domain"/>
    <property type="match status" value="1"/>
</dbReference>
<evidence type="ECO:0000256" key="5">
    <source>
        <dbReference type="ARBA" id="ARBA00023242"/>
    </source>
</evidence>
<evidence type="ECO:0000259" key="7">
    <source>
        <dbReference type="PROSITE" id="PS50888"/>
    </source>
</evidence>
<evidence type="ECO:0000256" key="4">
    <source>
        <dbReference type="ARBA" id="ARBA00023163"/>
    </source>
</evidence>
<reference evidence="9" key="1">
    <citation type="journal article" date="2018" name="Nat. Microbiol.">
        <title>Leveraging single-cell genomics to expand the fungal tree of life.</title>
        <authorList>
            <person name="Ahrendt S.R."/>
            <person name="Quandt C.A."/>
            <person name="Ciobanu D."/>
            <person name="Clum A."/>
            <person name="Salamov A."/>
            <person name="Andreopoulos B."/>
            <person name="Cheng J.F."/>
            <person name="Woyke T."/>
            <person name="Pelin A."/>
            <person name="Henrissat B."/>
            <person name="Reynolds N.K."/>
            <person name="Benny G.L."/>
            <person name="Smith M.E."/>
            <person name="James T.Y."/>
            <person name="Grigoriev I.V."/>
        </authorList>
    </citation>
    <scope>NUCLEOTIDE SEQUENCE [LARGE SCALE GENOMIC DNA]</scope>
    <source>
        <strain evidence="9">Benny S71-1</strain>
    </source>
</reference>
<feature type="region of interest" description="Disordered" evidence="6">
    <location>
        <begin position="1"/>
        <end position="41"/>
    </location>
</feature>
<keyword evidence="3" id="KW-0010">Activator</keyword>
<dbReference type="SUPFAM" id="SSF57903">
    <property type="entry name" value="FYVE/PHD zinc finger"/>
    <property type="match status" value="1"/>
</dbReference>
<keyword evidence="2" id="KW-0238">DNA-binding</keyword>
<organism evidence="8 9">
    <name type="scientific">Syncephalis pseudoplumigaleata</name>
    <dbReference type="NCBI Taxonomy" id="1712513"/>
    <lineage>
        <taxon>Eukaryota</taxon>
        <taxon>Fungi</taxon>
        <taxon>Fungi incertae sedis</taxon>
        <taxon>Zoopagomycota</taxon>
        <taxon>Zoopagomycotina</taxon>
        <taxon>Zoopagomycetes</taxon>
        <taxon>Zoopagales</taxon>
        <taxon>Piptocephalidaceae</taxon>
        <taxon>Syncephalis</taxon>
    </lineage>
</organism>
<dbReference type="Gene3D" id="4.10.280.10">
    <property type="entry name" value="Helix-loop-helix DNA-binding domain"/>
    <property type="match status" value="1"/>
</dbReference>
<keyword evidence="1" id="KW-0805">Transcription regulation</keyword>
<dbReference type="Gene3D" id="3.30.40.10">
    <property type="entry name" value="Zinc/RING finger domain, C3HC4 (zinc finger)"/>
    <property type="match status" value="1"/>
</dbReference>
<dbReference type="InterPro" id="IPR011011">
    <property type="entry name" value="Znf_FYVE_PHD"/>
</dbReference>
<dbReference type="EMBL" id="KZ989643">
    <property type="protein sequence ID" value="RKP25717.1"/>
    <property type="molecule type" value="Genomic_DNA"/>
</dbReference>
<keyword evidence="9" id="KW-1185">Reference proteome</keyword>
<dbReference type="PROSITE" id="PS50888">
    <property type="entry name" value="BHLH"/>
    <property type="match status" value="1"/>
</dbReference>
<dbReference type="SMART" id="SM00353">
    <property type="entry name" value="HLH"/>
    <property type="match status" value="1"/>
</dbReference>
<dbReference type="PANTHER" id="PTHR10328:SF3">
    <property type="entry name" value="PROTEIN MAX"/>
    <property type="match status" value="1"/>
</dbReference>
<dbReference type="GO" id="GO:0090575">
    <property type="term" value="C:RNA polymerase II transcription regulator complex"/>
    <property type="evidence" value="ECO:0007669"/>
    <property type="project" value="TreeGrafter"/>
</dbReference>
<feature type="domain" description="BHLH" evidence="7">
    <location>
        <begin position="24"/>
        <end position="75"/>
    </location>
</feature>
<dbReference type="GO" id="GO:0045944">
    <property type="term" value="P:positive regulation of transcription by RNA polymerase II"/>
    <property type="evidence" value="ECO:0007669"/>
    <property type="project" value="TreeGrafter"/>
</dbReference>
<dbReference type="AlphaFoldDB" id="A0A4P9YZW1"/>
<feature type="compositionally biased region" description="Pro residues" evidence="6">
    <location>
        <begin position="220"/>
        <end position="234"/>
    </location>
</feature>
<feature type="compositionally biased region" description="Basic residues" evidence="6">
    <location>
        <begin position="106"/>
        <end position="116"/>
    </location>
</feature>
<dbReference type="Pfam" id="PF00010">
    <property type="entry name" value="HLH"/>
    <property type="match status" value="1"/>
</dbReference>
<keyword evidence="4" id="KW-0804">Transcription</keyword>
<proteinExistence type="predicted"/>
<sequence>MSAEYDNLDLEEEMSSDNSRPTKVKRLNHNELERKRRHHQKEKLNELRDIIPTLQLEKPSTVLIMQKAKEYIDLLKKRLETVELENTPMSPTHYGYPPMPVHSPHVHGPQHPHFHQHPTPPHAHLPAEQNEAAMYQQMPPHANGHYHEMPQPASEMPTPGPSMQTLQLSNSRRPSIKNPSEVPAPSSTGKRQRRARSSSNVSPADAASASPTSSGKETLPPTPSSAPQPTPPPVAATETGTNAATSHEAASARSSLATTPLASSEPEASGAMVAATSAGPSAHDVKREADYEGQPAFLSPQPMLDAEHKKEPPKSMVEPSMDQDIVLLASNDAADSAFEPISMFRKRRSIVDVEYEDMKRSYFNRRNSTLMAMEANNEQFSSNATGASNNSNNPLPSSMLLPILPPPLGFEPLQQLTEEDVCCQVCKDGQSGLIMLDCDRCHSWFHGNQ</sequence>